<sequence length="669" mass="73960">MHAYDAVSVRSSARARCLAAIAYAGRRNAYSTRKTGRLWSPRDERNGSLQIVEEDSVVRASTLLVADDGTNAPIGDDDLSERRHGSFSIIQNPLASGRSKFLTDSKGRRRWLGPSSTWAYSRRVLSMIQEHLGQHESPEVPLNVDGQAVKLDWPSSREVIPKPTADIPSLDYALYLTNTVKFHLGQTYHLFDENDFMSGLHDFYRNGTKQAPTTDTRLWYIQFLLVMAFGKALLVPGTPGQSPPGSGLVSRALELLPDNQGLYQNPILSMEILCCLALYLQSVDHRNSAFTYIGQAFRIALTQGLHCEPSEGLLSETEANRLRCIWWTIYILDRKLSSLMGAPSSIKDSDITVTLPRSEPINYKYKALGLHVALSQLHAKVLSTVYGADGKLEPSFLKKIQEVLRDMARLAPQLTAGFEFKFDNYEPASRISATLNLSYHQVQFSTPLCVVLATRPLLICLLQDVLARQDAIHRDLAGPIKALLSTSSESASKSLRILSTLQSQHLLETFLSFDLEQTFSSGFILTLMTAIPGLPNHDSSYLDTAFSILSTIIAHGNMVALYRKEELEKLQEILHLVQTQTKEPPAPKAGDQPLSNVHRGLNPSTEHTERVTATGAAANGLASSEEMLSIAGLLDWEPEMSAYGSTQLAGSWLWTDAITQDLDFSGDLL</sequence>
<dbReference type="GO" id="GO:0003677">
    <property type="term" value="F:DNA binding"/>
    <property type="evidence" value="ECO:0007669"/>
    <property type="project" value="InterPro"/>
</dbReference>
<dbReference type="CDD" id="cd12148">
    <property type="entry name" value="fungal_TF_MHR"/>
    <property type="match status" value="1"/>
</dbReference>
<dbReference type="GO" id="GO:0006351">
    <property type="term" value="P:DNA-templated transcription"/>
    <property type="evidence" value="ECO:0007669"/>
    <property type="project" value="InterPro"/>
</dbReference>
<accession>A0AAD9SGE0</accession>
<evidence type="ECO:0000313" key="5">
    <source>
        <dbReference type="Proteomes" id="UP001265746"/>
    </source>
</evidence>
<dbReference type="PANTHER" id="PTHR46910:SF32">
    <property type="entry name" value="TRANSCRIPTION FACTOR DOMAIN-CONTAINING PROTEIN-RELATED"/>
    <property type="match status" value="1"/>
</dbReference>
<keyword evidence="1" id="KW-0539">Nucleus</keyword>
<feature type="domain" description="Xylanolytic transcriptional activator regulatory" evidence="3">
    <location>
        <begin position="289"/>
        <end position="362"/>
    </location>
</feature>
<dbReference type="GO" id="GO:0008270">
    <property type="term" value="F:zinc ion binding"/>
    <property type="evidence" value="ECO:0007669"/>
    <property type="project" value="InterPro"/>
</dbReference>
<evidence type="ECO:0000256" key="1">
    <source>
        <dbReference type="ARBA" id="ARBA00023242"/>
    </source>
</evidence>
<comment type="caution">
    <text evidence="4">The sequence shown here is derived from an EMBL/GenBank/DDBJ whole genome shotgun (WGS) entry which is preliminary data.</text>
</comment>
<feature type="region of interest" description="Disordered" evidence="2">
    <location>
        <begin position="579"/>
        <end position="609"/>
    </location>
</feature>
<dbReference type="GO" id="GO:0003700">
    <property type="term" value="F:DNA-binding transcription factor activity"/>
    <property type="evidence" value="ECO:0007669"/>
    <property type="project" value="InterPro"/>
</dbReference>
<evidence type="ECO:0000256" key="2">
    <source>
        <dbReference type="SAM" id="MobiDB-lite"/>
    </source>
</evidence>
<organism evidence="4 5">
    <name type="scientific">Phomopsis amygdali</name>
    <name type="common">Fusicoccum amygdali</name>
    <dbReference type="NCBI Taxonomy" id="1214568"/>
    <lineage>
        <taxon>Eukaryota</taxon>
        <taxon>Fungi</taxon>
        <taxon>Dikarya</taxon>
        <taxon>Ascomycota</taxon>
        <taxon>Pezizomycotina</taxon>
        <taxon>Sordariomycetes</taxon>
        <taxon>Sordariomycetidae</taxon>
        <taxon>Diaporthales</taxon>
        <taxon>Diaporthaceae</taxon>
        <taxon>Diaporthe</taxon>
    </lineage>
</organism>
<dbReference type="PANTHER" id="PTHR46910">
    <property type="entry name" value="TRANSCRIPTION FACTOR PDR1"/>
    <property type="match status" value="1"/>
</dbReference>
<proteinExistence type="predicted"/>
<dbReference type="AlphaFoldDB" id="A0AAD9SGE0"/>
<evidence type="ECO:0000259" key="3">
    <source>
        <dbReference type="SMART" id="SM00906"/>
    </source>
</evidence>
<evidence type="ECO:0000313" key="4">
    <source>
        <dbReference type="EMBL" id="KAK2606883.1"/>
    </source>
</evidence>
<dbReference type="Proteomes" id="UP001265746">
    <property type="component" value="Unassembled WGS sequence"/>
</dbReference>
<reference evidence="4" key="1">
    <citation type="submission" date="2023-06" db="EMBL/GenBank/DDBJ databases">
        <authorList>
            <person name="Noh H."/>
        </authorList>
    </citation>
    <scope>NUCLEOTIDE SEQUENCE</scope>
    <source>
        <strain evidence="4">DUCC20226</strain>
    </source>
</reference>
<dbReference type="InterPro" id="IPR050987">
    <property type="entry name" value="AtrR-like"/>
</dbReference>
<dbReference type="EMBL" id="JAUJFL010000003">
    <property type="protein sequence ID" value="KAK2606883.1"/>
    <property type="molecule type" value="Genomic_DNA"/>
</dbReference>
<dbReference type="InterPro" id="IPR007219">
    <property type="entry name" value="XnlR_reg_dom"/>
</dbReference>
<gene>
    <name evidence="4" type="ORF">N8I77_005606</name>
</gene>
<dbReference type="SMART" id="SM00906">
    <property type="entry name" value="Fungal_trans"/>
    <property type="match status" value="1"/>
</dbReference>
<dbReference type="Pfam" id="PF04082">
    <property type="entry name" value="Fungal_trans"/>
    <property type="match status" value="1"/>
</dbReference>
<keyword evidence="5" id="KW-1185">Reference proteome</keyword>
<protein>
    <recommendedName>
        <fullName evidence="3">Xylanolytic transcriptional activator regulatory domain-containing protein</fullName>
    </recommendedName>
</protein>
<name>A0AAD9SGE0_PHOAM</name>